<dbReference type="PROSITE" id="PS52016">
    <property type="entry name" value="TONB_DEPENDENT_REC_3"/>
    <property type="match status" value="1"/>
</dbReference>
<dbReference type="Gene3D" id="3.55.50.30">
    <property type="match status" value="1"/>
</dbReference>
<feature type="non-terminal residue" evidence="4">
    <location>
        <position position="390"/>
    </location>
</feature>
<dbReference type="EMBL" id="VWLE01000132">
    <property type="protein sequence ID" value="KAA3951897.1"/>
    <property type="molecule type" value="Genomic_DNA"/>
</dbReference>
<dbReference type="Proteomes" id="UP000323717">
    <property type="component" value="Unassembled WGS sequence"/>
</dbReference>
<evidence type="ECO:0000256" key="1">
    <source>
        <dbReference type="PROSITE-ProRule" id="PRU01360"/>
    </source>
</evidence>
<organism evidence="4 5">
    <name type="scientific">Bacteroides ovatus</name>
    <dbReference type="NCBI Taxonomy" id="28116"/>
    <lineage>
        <taxon>Bacteria</taxon>
        <taxon>Pseudomonadati</taxon>
        <taxon>Bacteroidota</taxon>
        <taxon>Bacteroidia</taxon>
        <taxon>Bacteroidales</taxon>
        <taxon>Bacteroidaceae</taxon>
        <taxon>Bacteroides</taxon>
    </lineage>
</organism>
<dbReference type="AlphaFoldDB" id="A0A5M5C3J3"/>
<comment type="subcellular location">
    <subcellularLocation>
        <location evidence="1">Cell outer membrane</location>
        <topology evidence="1">Multi-pass membrane protein</topology>
    </subcellularLocation>
</comment>
<name>A0A5M5C3J3_BACOV</name>
<evidence type="ECO:0000313" key="4">
    <source>
        <dbReference type="EMBL" id="KAA3951897.1"/>
    </source>
</evidence>
<dbReference type="Gene3D" id="2.170.130.10">
    <property type="entry name" value="TonB-dependent receptor, plug domain"/>
    <property type="match status" value="1"/>
</dbReference>
<evidence type="ECO:0000313" key="5">
    <source>
        <dbReference type="Proteomes" id="UP000323717"/>
    </source>
</evidence>
<reference evidence="4 5" key="1">
    <citation type="journal article" date="2019" name="Nat. Med.">
        <title>A library of human gut bacterial isolates paired with longitudinal multiomics data enables mechanistic microbiome research.</title>
        <authorList>
            <person name="Poyet M."/>
            <person name="Groussin M."/>
            <person name="Gibbons S.M."/>
            <person name="Avila-Pacheco J."/>
            <person name="Jiang X."/>
            <person name="Kearney S.M."/>
            <person name="Perrotta A.R."/>
            <person name="Berdy B."/>
            <person name="Zhao S."/>
            <person name="Lieberman T.D."/>
            <person name="Swanson P.K."/>
            <person name="Smith M."/>
            <person name="Roesemann S."/>
            <person name="Alexander J.E."/>
            <person name="Rich S.A."/>
            <person name="Livny J."/>
            <person name="Vlamakis H."/>
            <person name="Clish C."/>
            <person name="Bullock K."/>
            <person name="Deik A."/>
            <person name="Scott J."/>
            <person name="Pierce K.A."/>
            <person name="Xavier R.J."/>
            <person name="Alm E.J."/>
        </authorList>
    </citation>
    <scope>NUCLEOTIDE SEQUENCE [LARGE SCALE GENOMIC DNA]</scope>
    <source>
        <strain evidence="4 5">BIOML-A163</strain>
    </source>
</reference>
<comment type="similarity">
    <text evidence="1">Belongs to the TonB-dependent receptor family.</text>
</comment>
<accession>A0A5M5C3J3</accession>
<feature type="domain" description="TonB-dependent receptor plug" evidence="2">
    <location>
        <begin position="207"/>
        <end position="340"/>
    </location>
</feature>
<keyword evidence="1" id="KW-0813">Transport</keyword>
<evidence type="ECO:0000259" key="3">
    <source>
        <dbReference type="Pfam" id="PF16344"/>
    </source>
</evidence>
<keyword evidence="1" id="KW-0472">Membrane</keyword>
<dbReference type="InterPro" id="IPR032508">
    <property type="entry name" value="FecR_C"/>
</dbReference>
<protein>
    <submittedName>
        <fullName evidence="4">TonB-dependent receptor plug domain-containing protein</fullName>
    </submittedName>
</protein>
<dbReference type="Pfam" id="PF16344">
    <property type="entry name" value="FecR_C"/>
    <property type="match status" value="1"/>
</dbReference>
<dbReference type="Pfam" id="PF13715">
    <property type="entry name" value="CarbopepD_reg_2"/>
    <property type="match status" value="1"/>
</dbReference>
<gene>
    <name evidence="4" type="ORF">F3D71_11095</name>
</gene>
<dbReference type="GO" id="GO:0009279">
    <property type="term" value="C:cell outer membrane"/>
    <property type="evidence" value="ECO:0007669"/>
    <property type="project" value="UniProtKB-SubCell"/>
</dbReference>
<feature type="domain" description="Protein FecR C-terminal" evidence="3">
    <location>
        <begin position="36"/>
        <end position="102"/>
    </location>
</feature>
<proteinExistence type="inferred from homology"/>
<keyword evidence="4" id="KW-0675">Receptor</keyword>
<dbReference type="InterPro" id="IPR023997">
    <property type="entry name" value="TonB-dep_OMP_SusC/RagA_CS"/>
</dbReference>
<dbReference type="NCBIfam" id="TIGR04057">
    <property type="entry name" value="SusC_RagA_signa"/>
    <property type="match status" value="1"/>
</dbReference>
<comment type="caution">
    <text evidence="4">The sequence shown here is derived from an EMBL/GenBank/DDBJ whole genome shotgun (WGS) entry which is preliminary data.</text>
</comment>
<dbReference type="Gene3D" id="2.60.40.1120">
    <property type="entry name" value="Carboxypeptidase-like, regulatory domain"/>
    <property type="match status" value="1"/>
</dbReference>
<dbReference type="SUPFAM" id="SSF49464">
    <property type="entry name" value="Carboxypeptidase regulatory domain-like"/>
    <property type="match status" value="1"/>
</dbReference>
<dbReference type="Pfam" id="PF07715">
    <property type="entry name" value="Plug"/>
    <property type="match status" value="1"/>
</dbReference>
<sequence>MKKNQAQKFIVLFLFFLFAYSWRVEAQTGKEKQITMEFKNEGLPSIFKRFEKVSGYKVLFIYDEISSYTSTGKVEKATVDEALKVIIGKNPLKYHIDGQFINITKEDSKKFFSQVKGKVFSEEDGLPVIGATIIVEDANNIRAITDNNGNFQLSNVSKDSRVRISYVGLETQFLNPSSYMSVVMKSDTKALDEVVVTGMFNRKKEGFTGSAVTIKGEELKKYSTNNVAKAIAAVAPGLRIMDNINMGSNPNNLPDMRMRGGANMDLNAQATVDLNSASNDVLAVQGEYETYANQPLLIMDGFEISIQTLADMDPDRVASIVVLKDAAATAIYGSRAANGVIVIESKTPKPGRIWVTYGGELRIEAPDMTGYNLMNAREKIDAELQSGLYT</sequence>
<keyword evidence="1" id="KW-1134">Transmembrane beta strand</keyword>
<keyword evidence="1" id="KW-0998">Cell outer membrane</keyword>
<dbReference type="InterPro" id="IPR008969">
    <property type="entry name" value="CarboxyPept-like_regulatory"/>
</dbReference>
<dbReference type="InterPro" id="IPR037066">
    <property type="entry name" value="Plug_dom_sf"/>
</dbReference>
<dbReference type="InterPro" id="IPR012910">
    <property type="entry name" value="Plug_dom"/>
</dbReference>
<dbReference type="SUPFAM" id="SSF56935">
    <property type="entry name" value="Porins"/>
    <property type="match status" value="1"/>
</dbReference>
<keyword evidence="1" id="KW-0812">Transmembrane</keyword>
<evidence type="ECO:0000259" key="2">
    <source>
        <dbReference type="Pfam" id="PF07715"/>
    </source>
</evidence>
<dbReference type="InterPro" id="IPR039426">
    <property type="entry name" value="TonB-dep_rcpt-like"/>
</dbReference>